<feature type="coiled-coil region" evidence="1">
    <location>
        <begin position="161"/>
        <end position="188"/>
    </location>
</feature>
<gene>
    <name evidence="3" type="ORF">BISA_1883</name>
</gene>
<reference evidence="3 4" key="1">
    <citation type="submission" date="2014-03" db="EMBL/GenBank/DDBJ databases">
        <title>Genomics of Bifidobacteria.</title>
        <authorList>
            <person name="Ventura M."/>
            <person name="Milani C."/>
            <person name="Lugli G.A."/>
        </authorList>
    </citation>
    <scope>NUCLEOTIDE SEQUENCE [LARGE SCALE GENOMIC DNA]</scope>
    <source>
        <strain evidence="3 4">DSM 23967</strain>
    </source>
</reference>
<dbReference type="OrthoDB" id="3261135at2"/>
<evidence type="ECO:0000313" key="3">
    <source>
        <dbReference type="EMBL" id="KFI91282.1"/>
    </source>
</evidence>
<organism evidence="3 4">
    <name type="scientific">Bifidobacterium saguini DSM 23967</name>
    <dbReference type="NCBI Taxonomy" id="1437607"/>
    <lineage>
        <taxon>Bacteria</taxon>
        <taxon>Bacillati</taxon>
        <taxon>Actinomycetota</taxon>
        <taxon>Actinomycetes</taxon>
        <taxon>Bifidobacteriales</taxon>
        <taxon>Bifidobacteriaceae</taxon>
        <taxon>Bifidobacterium</taxon>
    </lineage>
</organism>
<dbReference type="RefSeq" id="WP_152597237.1">
    <property type="nucleotide sequence ID" value="NZ_JDUT01000006.1"/>
</dbReference>
<evidence type="ECO:0000256" key="1">
    <source>
        <dbReference type="SAM" id="Coils"/>
    </source>
</evidence>
<protein>
    <submittedName>
        <fullName evidence="3">Uncharacterized protein</fullName>
    </submittedName>
</protein>
<proteinExistence type="predicted"/>
<dbReference type="STRING" id="1437607.BISA_1883"/>
<accession>A0A087D6Y2</accession>
<sequence length="255" mass="29000">MNRQPTDNETRNKPVGHTEPEGQSDRKTKNHDGYCRWEHCPNGYTRLWDDGFCSSRCRRQARKTHPDQVPAAYCRQCGKPIRKPASGPTPDFCSRQCRNRWNKIHGMNGTGQKCGECGKPIPLGKRGPDPEYCSQKCADRHRNKAARQRNSIIKAANTTHHRKLTLQADDLQDRTERVRQESDQLARNEERCRTETGTMLVRMLAMAARHDPGSIQKRTPNGFIARLAILCDRHTAPGTAAKTLTHNAIPQQEIE</sequence>
<keyword evidence="1" id="KW-0175">Coiled coil</keyword>
<evidence type="ECO:0000313" key="4">
    <source>
        <dbReference type="Proteomes" id="UP000029066"/>
    </source>
</evidence>
<name>A0A087D6Y2_9BIFI</name>
<dbReference type="EMBL" id="JGZN01000016">
    <property type="protein sequence ID" value="KFI91282.1"/>
    <property type="molecule type" value="Genomic_DNA"/>
</dbReference>
<comment type="caution">
    <text evidence="3">The sequence shown here is derived from an EMBL/GenBank/DDBJ whole genome shotgun (WGS) entry which is preliminary data.</text>
</comment>
<feature type="region of interest" description="Disordered" evidence="2">
    <location>
        <begin position="1"/>
        <end position="30"/>
    </location>
</feature>
<dbReference type="AlphaFoldDB" id="A0A087D6Y2"/>
<dbReference type="Proteomes" id="UP000029066">
    <property type="component" value="Unassembled WGS sequence"/>
</dbReference>
<evidence type="ECO:0000256" key="2">
    <source>
        <dbReference type="SAM" id="MobiDB-lite"/>
    </source>
</evidence>